<dbReference type="InterPro" id="IPR023214">
    <property type="entry name" value="HAD_sf"/>
</dbReference>
<dbReference type="Gene3D" id="3.40.50.1000">
    <property type="entry name" value="HAD superfamily/HAD-like"/>
    <property type="match status" value="1"/>
</dbReference>
<dbReference type="Proteomes" id="UP000053941">
    <property type="component" value="Unassembled WGS sequence"/>
</dbReference>
<dbReference type="InterPro" id="IPR036412">
    <property type="entry name" value="HAD-like_sf"/>
</dbReference>
<dbReference type="Gene3D" id="1.10.150.240">
    <property type="entry name" value="Putative phosphatase, domain 2"/>
    <property type="match status" value="1"/>
</dbReference>
<dbReference type="InterPro" id="IPR041492">
    <property type="entry name" value="HAD_2"/>
</dbReference>
<evidence type="ECO:0000313" key="2">
    <source>
        <dbReference type="Proteomes" id="UP000053941"/>
    </source>
</evidence>
<dbReference type="SFLD" id="SFLDG01129">
    <property type="entry name" value="C1.5:_HAD__Beta-PGM__Phosphata"/>
    <property type="match status" value="1"/>
</dbReference>
<dbReference type="InterPro" id="IPR006439">
    <property type="entry name" value="HAD-SF_hydro_IA"/>
</dbReference>
<dbReference type="GO" id="GO:0050308">
    <property type="term" value="F:sugar-phosphatase activity"/>
    <property type="evidence" value="ECO:0007669"/>
    <property type="project" value="TreeGrafter"/>
</dbReference>
<dbReference type="SUPFAM" id="SSF56784">
    <property type="entry name" value="HAD-like"/>
    <property type="match status" value="1"/>
</dbReference>
<dbReference type="PANTHER" id="PTHR43481">
    <property type="entry name" value="FRUCTOSE-1-PHOSPHATE PHOSPHATASE"/>
    <property type="match status" value="1"/>
</dbReference>
<dbReference type="PANTHER" id="PTHR43481:SF4">
    <property type="entry name" value="GLYCEROL-1-PHOSPHATE PHOSPHOHYDROLASE 1-RELATED"/>
    <property type="match status" value="1"/>
</dbReference>
<proteinExistence type="predicted"/>
<dbReference type="PRINTS" id="PR00413">
    <property type="entry name" value="HADHALOGNASE"/>
</dbReference>
<gene>
    <name evidence="1" type="ORF">ABR60_01325</name>
</gene>
<evidence type="ECO:0008006" key="3">
    <source>
        <dbReference type="Google" id="ProtNLM"/>
    </source>
</evidence>
<dbReference type="InterPro" id="IPR023198">
    <property type="entry name" value="PGP-like_dom2"/>
</dbReference>
<sequence>MQISNFPFKAVLWDMDGTLIDSEPIWIGEERRIMESLGATWSKEDALYCIGGPMSRVDAYMRSKLPENKREEFGEYDLTRILLNSMVERFKTDVPFSPGAKELIDQMYEAAIPMALVTASSRAIMEGALTSIGTHYFKTTISDADVERSKPDPQGYQLAASTIGVPIQDCLVIEDSITGSTAAIASGAYLLGITHSGPLPSAEKVCHVENLIALELSGIVELFQPLLVKN</sequence>
<accession>A0A0R2NYX4</accession>
<dbReference type="EMBL" id="LIAS01000023">
    <property type="protein sequence ID" value="KRO31093.1"/>
    <property type="molecule type" value="Genomic_DNA"/>
</dbReference>
<protein>
    <recommendedName>
        <fullName evidence="3">Phosphatase</fullName>
    </recommendedName>
</protein>
<dbReference type="Pfam" id="PF13419">
    <property type="entry name" value="HAD_2"/>
    <property type="match status" value="1"/>
</dbReference>
<dbReference type="NCBIfam" id="TIGR01509">
    <property type="entry name" value="HAD-SF-IA-v3"/>
    <property type="match status" value="1"/>
</dbReference>
<dbReference type="InterPro" id="IPR051806">
    <property type="entry name" value="HAD-like_SPP"/>
</dbReference>
<dbReference type="AlphaFoldDB" id="A0A0R2NYX4"/>
<dbReference type="CDD" id="cd07505">
    <property type="entry name" value="HAD_BPGM-like"/>
    <property type="match status" value="1"/>
</dbReference>
<name>A0A0R2NYX4_9ACTN</name>
<dbReference type="SFLD" id="SFLDS00003">
    <property type="entry name" value="Haloacid_Dehalogenase"/>
    <property type="match status" value="1"/>
</dbReference>
<reference evidence="1 2" key="1">
    <citation type="submission" date="2015-10" db="EMBL/GenBank/DDBJ databases">
        <title>Metagenome-Assembled Genomes uncover a global brackish microbiome.</title>
        <authorList>
            <person name="Hugerth L.W."/>
            <person name="Larsson J."/>
            <person name="Alneberg J."/>
            <person name="Lindh M.V."/>
            <person name="Legrand C."/>
            <person name="Pinhassi J."/>
            <person name="Andersson A.F."/>
        </authorList>
    </citation>
    <scope>NUCLEOTIDE SEQUENCE [LARGE SCALE GENOMIC DNA]</scope>
    <source>
        <strain evidence="1">BACL2 MAG-120802-bin41</strain>
    </source>
</reference>
<evidence type="ECO:0000313" key="1">
    <source>
        <dbReference type="EMBL" id="KRO31093.1"/>
    </source>
</evidence>
<organism evidence="1 2">
    <name type="scientific">Actinobacteria bacterium BACL2 MAG-120802-bin41</name>
    <dbReference type="NCBI Taxonomy" id="1655568"/>
    <lineage>
        <taxon>Bacteria</taxon>
        <taxon>Bacillati</taxon>
        <taxon>Actinomycetota</taxon>
        <taxon>Actinomycetes</taxon>
        <taxon>Actinomycetes incertae sedis</taxon>
        <taxon>ac1 cluster</taxon>
    </lineage>
</organism>
<comment type="caution">
    <text evidence="1">The sequence shown here is derived from an EMBL/GenBank/DDBJ whole genome shotgun (WGS) entry which is preliminary data.</text>
</comment>